<evidence type="ECO:0000256" key="1">
    <source>
        <dbReference type="SAM" id="MobiDB-lite"/>
    </source>
</evidence>
<dbReference type="Proteomes" id="UP001204151">
    <property type="component" value="Unassembled WGS sequence"/>
</dbReference>
<reference evidence="2 3" key="1">
    <citation type="submission" date="2022-08" db="EMBL/GenBank/DDBJ databases">
        <title>Reclassification of Massilia species as members of the genera Telluria, Duganella, Pseudoduganella, Mokoshia gen. nov. and Zemynaea gen. nov. using orthogonal and non-orthogonal genome-based approaches.</title>
        <authorList>
            <person name="Bowman J.P."/>
        </authorList>
    </citation>
    <scope>NUCLEOTIDE SEQUENCE [LARGE SCALE GENOMIC DNA]</scope>
    <source>
        <strain evidence="2 3">JCM 31316</strain>
    </source>
</reference>
<feature type="region of interest" description="Disordered" evidence="1">
    <location>
        <begin position="89"/>
        <end position="112"/>
    </location>
</feature>
<evidence type="ECO:0000313" key="3">
    <source>
        <dbReference type="Proteomes" id="UP001204151"/>
    </source>
</evidence>
<accession>A0ABT1ZSJ9</accession>
<name>A0ABT1ZSJ9_9BURK</name>
<dbReference type="RefSeq" id="WP_258817510.1">
    <property type="nucleotide sequence ID" value="NZ_JANUGW010000010.1"/>
</dbReference>
<keyword evidence="3" id="KW-1185">Reference proteome</keyword>
<evidence type="ECO:0000313" key="2">
    <source>
        <dbReference type="EMBL" id="MCS0582915.1"/>
    </source>
</evidence>
<proteinExistence type="predicted"/>
<dbReference type="EMBL" id="JANUGW010000010">
    <property type="protein sequence ID" value="MCS0582915.1"/>
    <property type="molecule type" value="Genomic_DNA"/>
</dbReference>
<protein>
    <submittedName>
        <fullName evidence="2">Uncharacterized protein</fullName>
    </submittedName>
</protein>
<gene>
    <name evidence="2" type="ORF">NX784_15090</name>
</gene>
<sequence>MAPRVGASRATGLLCVAVLHVGAWYLAGHSAPARNQAGPAATTSANVITLRIVHTPAPRTSAGESITVTPAVKPKRRNEWHLAVPQPDAASLETAPTASPANSDETGVSASGALLPDSATVKHVIADFVAEDRAQPGHAEPALTSRRSPAEKAIGAAFRPRCNSDDAARLGNIRLTGILRLAALVHGAVSDTGCKW</sequence>
<comment type="caution">
    <text evidence="2">The sequence shown here is derived from an EMBL/GenBank/DDBJ whole genome shotgun (WGS) entry which is preliminary data.</text>
</comment>
<feature type="compositionally biased region" description="Polar residues" evidence="1">
    <location>
        <begin position="94"/>
        <end position="109"/>
    </location>
</feature>
<organism evidence="2 3">
    <name type="scientific">Massilia pinisoli</name>
    <dbReference type="NCBI Taxonomy" id="1772194"/>
    <lineage>
        <taxon>Bacteria</taxon>
        <taxon>Pseudomonadati</taxon>
        <taxon>Pseudomonadota</taxon>
        <taxon>Betaproteobacteria</taxon>
        <taxon>Burkholderiales</taxon>
        <taxon>Oxalobacteraceae</taxon>
        <taxon>Telluria group</taxon>
        <taxon>Massilia</taxon>
    </lineage>
</organism>